<proteinExistence type="predicted"/>
<evidence type="ECO:0000313" key="1">
    <source>
        <dbReference type="EMBL" id="CAF3014917.1"/>
    </source>
</evidence>
<keyword evidence="2" id="KW-1185">Reference proteome</keyword>
<dbReference type="EMBL" id="HG994587">
    <property type="protein sequence ID" value="CAF3014917.1"/>
    <property type="molecule type" value="Genomic_DNA"/>
</dbReference>
<reference evidence="1" key="1">
    <citation type="submission" date="2021-02" db="EMBL/GenBank/DDBJ databases">
        <authorList>
            <person name="Bekaert M."/>
        </authorList>
    </citation>
    <scope>NUCLEOTIDE SEQUENCE</scope>
    <source>
        <strain evidence="1">IoA-00</strain>
    </source>
</reference>
<accession>A0A7R8HDP3</accession>
<protein>
    <submittedName>
        <fullName evidence="1">(salmon louse) hypothetical protein</fullName>
    </submittedName>
</protein>
<sequence>MPHHLFNHKENVNAQVYGQVSESKVIPEMKYKPQGKPFPSTDGGIVYEAAMAETLFRDLKNKNEILSDIANVQLSANTIVRIVSELSVDAYEVRVKRKIHESLTPEPPSMVESNGPKILEENPGENRDASVENRYEWHNIGICNGDVIINLINAYDPNERCIPFYQEIMDDHVDSSIPLILSGNLNVDATLVQQRNKSRGYIWLLSLCNFCTSLRTHFIDQNPILII</sequence>
<evidence type="ECO:0000313" key="2">
    <source>
        <dbReference type="Proteomes" id="UP000675881"/>
    </source>
</evidence>
<gene>
    <name evidence="1" type="ORF">LSAA_14022</name>
</gene>
<organism evidence="1 2">
    <name type="scientific">Lepeophtheirus salmonis</name>
    <name type="common">Salmon louse</name>
    <name type="synonym">Caligus salmonis</name>
    <dbReference type="NCBI Taxonomy" id="72036"/>
    <lineage>
        <taxon>Eukaryota</taxon>
        <taxon>Metazoa</taxon>
        <taxon>Ecdysozoa</taxon>
        <taxon>Arthropoda</taxon>
        <taxon>Crustacea</taxon>
        <taxon>Multicrustacea</taxon>
        <taxon>Hexanauplia</taxon>
        <taxon>Copepoda</taxon>
        <taxon>Siphonostomatoida</taxon>
        <taxon>Caligidae</taxon>
        <taxon>Lepeophtheirus</taxon>
    </lineage>
</organism>
<name>A0A7R8HDP3_LEPSM</name>
<dbReference type="AlphaFoldDB" id="A0A7R8HDP3"/>
<dbReference type="Proteomes" id="UP000675881">
    <property type="component" value="Chromosome 8"/>
</dbReference>